<accession>A0A397U5Y3</accession>
<dbReference type="PANTHER" id="PTHR17985">
    <property type="entry name" value="SER/THR-RICH PROTEIN T10 IN DGCR REGION"/>
    <property type="match status" value="1"/>
</dbReference>
<dbReference type="GO" id="GO:0009306">
    <property type="term" value="P:protein secretion"/>
    <property type="evidence" value="ECO:0007669"/>
    <property type="project" value="TreeGrafter"/>
</dbReference>
<dbReference type="GO" id="GO:0005794">
    <property type="term" value="C:Golgi apparatus"/>
    <property type="evidence" value="ECO:0007669"/>
    <property type="project" value="TreeGrafter"/>
</dbReference>
<dbReference type="InterPro" id="IPR008551">
    <property type="entry name" value="TANGO2"/>
</dbReference>
<evidence type="ECO:0000313" key="2">
    <source>
        <dbReference type="Proteomes" id="UP000266673"/>
    </source>
</evidence>
<organism evidence="1 2">
    <name type="scientific">Gigaspora rosea</name>
    <dbReference type="NCBI Taxonomy" id="44941"/>
    <lineage>
        <taxon>Eukaryota</taxon>
        <taxon>Fungi</taxon>
        <taxon>Fungi incertae sedis</taxon>
        <taxon>Mucoromycota</taxon>
        <taxon>Glomeromycotina</taxon>
        <taxon>Glomeromycetes</taxon>
        <taxon>Diversisporales</taxon>
        <taxon>Gigasporaceae</taxon>
        <taxon>Gigaspora</taxon>
    </lineage>
</organism>
<evidence type="ECO:0000313" key="1">
    <source>
        <dbReference type="EMBL" id="RIB05624.1"/>
    </source>
</evidence>
<comment type="caution">
    <text evidence="1">The sequence shown here is derived from an EMBL/GenBank/DDBJ whole genome shotgun (WGS) entry which is preliminary data.</text>
</comment>
<dbReference type="PANTHER" id="PTHR17985:SF8">
    <property type="entry name" value="TRANSPORT AND GOLGI ORGANIZATION PROTEIN 2 HOMOLOG"/>
    <property type="match status" value="1"/>
</dbReference>
<keyword evidence="2" id="KW-1185">Reference proteome</keyword>
<dbReference type="OrthoDB" id="191601at2759"/>
<dbReference type="AlphaFoldDB" id="A0A397U5Y3"/>
<gene>
    <name evidence="1" type="ORF">C2G38_2253703</name>
</gene>
<sequence length="270" mass="31397">MCILFWKLDNSSAKYKFIFAANRDEFLNRPTSLASWWNPNILSGLDLLKPVRGTWLGINREGRFTAVTNYREPKMVGSEALLSRGAIVKTILECDSSLEQCLNKVKNESHMYNGFNLISVDLNDENLEVFYLSNRGSGEIKRLNSEEIYGLSNSLLDDPWPKVKYGIDELKSICEQELSEEKLIENLFRLLCTTHPYEHSNVKLNIRIPKHDDDGFYGTRTSTVILVDRDNNVVFVEKTWYDENENFIEDERGRWFRFKIGKMDNNTQTN</sequence>
<dbReference type="GO" id="GO:0007030">
    <property type="term" value="P:Golgi organization"/>
    <property type="evidence" value="ECO:0007669"/>
    <property type="project" value="TreeGrafter"/>
</dbReference>
<dbReference type="Proteomes" id="UP000266673">
    <property type="component" value="Unassembled WGS sequence"/>
</dbReference>
<protein>
    <submittedName>
        <fullName evidence="1">NRDE protein</fullName>
    </submittedName>
</protein>
<dbReference type="Pfam" id="PF05742">
    <property type="entry name" value="TANGO2"/>
    <property type="match status" value="1"/>
</dbReference>
<proteinExistence type="predicted"/>
<dbReference type="STRING" id="44941.A0A397U5Y3"/>
<name>A0A397U5Y3_9GLOM</name>
<dbReference type="EMBL" id="QKWP01001948">
    <property type="protein sequence ID" value="RIB05624.1"/>
    <property type="molecule type" value="Genomic_DNA"/>
</dbReference>
<reference evidence="1 2" key="1">
    <citation type="submission" date="2018-06" db="EMBL/GenBank/DDBJ databases">
        <title>Comparative genomics reveals the genomic features of Rhizophagus irregularis, R. cerebriforme, R. diaphanum and Gigaspora rosea, and their symbiotic lifestyle signature.</title>
        <authorList>
            <person name="Morin E."/>
            <person name="San Clemente H."/>
            <person name="Chen E.C.H."/>
            <person name="De La Providencia I."/>
            <person name="Hainaut M."/>
            <person name="Kuo A."/>
            <person name="Kohler A."/>
            <person name="Murat C."/>
            <person name="Tang N."/>
            <person name="Roy S."/>
            <person name="Loubradou J."/>
            <person name="Henrissat B."/>
            <person name="Grigoriev I.V."/>
            <person name="Corradi N."/>
            <person name="Roux C."/>
            <person name="Martin F.M."/>
        </authorList>
    </citation>
    <scope>NUCLEOTIDE SEQUENCE [LARGE SCALE GENOMIC DNA]</scope>
    <source>
        <strain evidence="1 2">DAOM 194757</strain>
    </source>
</reference>